<dbReference type="EMBL" id="LJQM01000089">
    <property type="protein sequence ID" value="KPX46613.1"/>
    <property type="molecule type" value="Genomic_DNA"/>
</dbReference>
<evidence type="ECO:0000313" key="4">
    <source>
        <dbReference type="Proteomes" id="UP000279173"/>
    </source>
</evidence>
<organism evidence="1 3">
    <name type="scientific">Pseudomonas syringae pv. helianthi</name>
    <dbReference type="NCBI Taxonomy" id="251654"/>
    <lineage>
        <taxon>Bacteria</taxon>
        <taxon>Pseudomonadati</taxon>
        <taxon>Pseudomonadota</taxon>
        <taxon>Gammaproteobacteria</taxon>
        <taxon>Pseudomonadales</taxon>
        <taxon>Pseudomonadaceae</taxon>
        <taxon>Pseudomonas</taxon>
    </lineage>
</organism>
<reference evidence="1 3" key="1">
    <citation type="submission" date="2015-09" db="EMBL/GenBank/DDBJ databases">
        <title>Genome announcement of multiple Pseudomonas syringae strains.</title>
        <authorList>
            <person name="Thakur S."/>
            <person name="Wang P.W."/>
            <person name="Gong Y."/>
            <person name="Weir B.S."/>
            <person name="Guttman D.S."/>
        </authorList>
    </citation>
    <scope>NUCLEOTIDE SEQUENCE [LARGE SCALE GENOMIC DNA]</scope>
    <source>
        <strain evidence="1 3">ICMP4531</strain>
    </source>
</reference>
<dbReference type="InterPro" id="IPR023389">
    <property type="entry name" value="DOPA-like_sf"/>
</dbReference>
<dbReference type="Pfam" id="PF08883">
    <property type="entry name" value="DOPA_dioxygen"/>
    <property type="match status" value="1"/>
</dbReference>
<keyword evidence="1" id="KW-0223">Dioxygenase</keyword>
<dbReference type="GO" id="GO:0051213">
    <property type="term" value="F:dioxygenase activity"/>
    <property type="evidence" value="ECO:0007669"/>
    <property type="project" value="UniProtKB-KW"/>
</dbReference>
<comment type="caution">
    <text evidence="1">The sequence shown here is derived from an EMBL/GenBank/DDBJ whole genome shotgun (WGS) entry which is preliminary data.</text>
</comment>
<sequence length="143" mass="15858">MQDLLSVYTREKIIKADILASVRPSAEKGAPTSIQDIHGYHAHIYFNAQTLDQARALCEAATEKFAVQMGRVHQKLVGPHPDWSCQLAFGHEQLADVTLWLALNRDGLVVFLHPLTGNELRDHTDHAIWMGAVRPLNLSALSG</sequence>
<name>A0A0P9RLN3_9PSED</name>
<dbReference type="PANTHER" id="PTHR36423">
    <property type="entry name" value="AFR070WP"/>
    <property type="match status" value="1"/>
</dbReference>
<protein>
    <submittedName>
        <fullName evidence="1">DOPA 4,5-dioxygenase-related protein</fullName>
    </submittedName>
</protein>
<dbReference type="PANTHER" id="PTHR36423:SF2">
    <property type="entry name" value="AFR070WP"/>
    <property type="match status" value="1"/>
</dbReference>
<gene>
    <name evidence="1" type="ORF">ALO68_100298</name>
    <name evidence="2" type="ORF">ALP10_00407</name>
</gene>
<dbReference type="Proteomes" id="UP000050557">
    <property type="component" value="Unassembled WGS sequence"/>
</dbReference>
<evidence type="ECO:0000313" key="3">
    <source>
        <dbReference type="Proteomes" id="UP000050557"/>
    </source>
</evidence>
<dbReference type="Proteomes" id="UP000279173">
    <property type="component" value="Unassembled WGS sequence"/>
</dbReference>
<dbReference type="SUPFAM" id="SSF143410">
    <property type="entry name" value="DOPA-like"/>
    <property type="match status" value="1"/>
</dbReference>
<dbReference type="EMBL" id="RBUT01000011">
    <property type="protein sequence ID" value="RMV53226.1"/>
    <property type="molecule type" value="Genomic_DNA"/>
</dbReference>
<dbReference type="PATRIC" id="fig|251654.3.peg.4595"/>
<keyword evidence="1" id="KW-0560">Oxidoreductase</keyword>
<reference evidence="2 4" key="2">
    <citation type="submission" date="2018-08" db="EMBL/GenBank/DDBJ databases">
        <title>Recombination of ecologically and evolutionarily significant loci maintains genetic cohesion in the Pseudomonas syringae species complex.</title>
        <authorList>
            <person name="Dillon M."/>
            <person name="Thakur S."/>
            <person name="Almeida R.N.D."/>
            <person name="Weir B.S."/>
            <person name="Guttman D.S."/>
        </authorList>
    </citation>
    <scope>NUCLEOTIDE SEQUENCE [LARGE SCALE GENOMIC DNA]</scope>
    <source>
        <strain evidence="2 4">ICMP 3263</strain>
    </source>
</reference>
<dbReference type="AlphaFoldDB" id="A0A0P9RLN3"/>
<evidence type="ECO:0000313" key="2">
    <source>
        <dbReference type="EMBL" id="RMV53226.1"/>
    </source>
</evidence>
<proteinExistence type="predicted"/>
<dbReference type="InterPro" id="IPR014980">
    <property type="entry name" value="DOPA_dioxygen"/>
</dbReference>
<evidence type="ECO:0000313" key="1">
    <source>
        <dbReference type="EMBL" id="KPX46613.1"/>
    </source>
</evidence>
<accession>A0A0P9RLN3</accession>
<dbReference type="Gene3D" id="3.30.70.1240">
    <property type="entry name" value="DOPA-like domains"/>
    <property type="match status" value="1"/>
</dbReference>